<reference evidence="2" key="1">
    <citation type="journal article" date="2023" name="Nat. Plants">
        <title>Single-cell RNA sequencing provides a high-resolution roadmap for understanding the multicellular compartmentation of specialized metabolism.</title>
        <authorList>
            <person name="Sun S."/>
            <person name="Shen X."/>
            <person name="Li Y."/>
            <person name="Li Y."/>
            <person name="Wang S."/>
            <person name="Li R."/>
            <person name="Zhang H."/>
            <person name="Shen G."/>
            <person name="Guo B."/>
            <person name="Wei J."/>
            <person name="Xu J."/>
            <person name="St-Pierre B."/>
            <person name="Chen S."/>
            <person name="Sun C."/>
        </authorList>
    </citation>
    <scope>NUCLEOTIDE SEQUENCE [LARGE SCALE GENOMIC DNA]</scope>
</reference>
<proteinExistence type="predicted"/>
<name>A0ACB9ZLN8_CATRO</name>
<gene>
    <name evidence="1" type="ORF">M9H77_33355</name>
</gene>
<accession>A0ACB9ZLN8</accession>
<dbReference type="Proteomes" id="UP001060085">
    <property type="component" value="Linkage Group LG08"/>
</dbReference>
<comment type="caution">
    <text evidence="1">The sequence shown here is derived from an EMBL/GenBank/DDBJ whole genome shotgun (WGS) entry which is preliminary data.</text>
</comment>
<evidence type="ECO:0000313" key="1">
    <source>
        <dbReference type="EMBL" id="KAI5647350.1"/>
    </source>
</evidence>
<sequence length="238" mass="25823">MMNNIGLGVGVGVGVGVGGPCGACKFLRRKCVKGCIFAPYFDPAEQGTFHFAAVHKVFGASNASKLLLRVPPHKRLDAVVTLCYEALSRVRDPVYGCVSHIFTLQQQVANLQAELALVQARLSTLQRLPLVTLPPAVTAPAPAMMNLYDQCCTSELGCSIISNQSMHLELPYNNNLQYSSDQQTTTSSMEMTSFCNSSSLVHEEEEEEIDDDGDLLHTLARGFPSLKTTTFKPSPSSH</sequence>
<protein>
    <submittedName>
        <fullName evidence="1">Uncharacterized protein</fullName>
    </submittedName>
</protein>
<evidence type="ECO:0000313" key="2">
    <source>
        <dbReference type="Proteomes" id="UP001060085"/>
    </source>
</evidence>
<keyword evidence="2" id="KW-1185">Reference proteome</keyword>
<dbReference type="EMBL" id="CM044708">
    <property type="protein sequence ID" value="KAI5647350.1"/>
    <property type="molecule type" value="Genomic_DNA"/>
</dbReference>
<organism evidence="1 2">
    <name type="scientific">Catharanthus roseus</name>
    <name type="common">Madagascar periwinkle</name>
    <name type="synonym">Vinca rosea</name>
    <dbReference type="NCBI Taxonomy" id="4058"/>
    <lineage>
        <taxon>Eukaryota</taxon>
        <taxon>Viridiplantae</taxon>
        <taxon>Streptophyta</taxon>
        <taxon>Embryophyta</taxon>
        <taxon>Tracheophyta</taxon>
        <taxon>Spermatophyta</taxon>
        <taxon>Magnoliopsida</taxon>
        <taxon>eudicotyledons</taxon>
        <taxon>Gunneridae</taxon>
        <taxon>Pentapetalae</taxon>
        <taxon>asterids</taxon>
        <taxon>lamiids</taxon>
        <taxon>Gentianales</taxon>
        <taxon>Apocynaceae</taxon>
        <taxon>Rauvolfioideae</taxon>
        <taxon>Vinceae</taxon>
        <taxon>Catharanthinae</taxon>
        <taxon>Catharanthus</taxon>
    </lineage>
</organism>